<name>A0A1H8Q1B1_9GAMM</name>
<accession>A0A1H8Q1B1</accession>
<evidence type="ECO:0000313" key="1">
    <source>
        <dbReference type="EMBL" id="SEO47771.1"/>
    </source>
</evidence>
<gene>
    <name evidence="1" type="ORF">SAMN04490369_11063</name>
</gene>
<proteinExistence type="predicted"/>
<organism evidence="1 2">
    <name type="scientific">Vreelandella aquamarina</name>
    <dbReference type="NCBI Taxonomy" id="77097"/>
    <lineage>
        <taxon>Bacteria</taxon>
        <taxon>Pseudomonadati</taxon>
        <taxon>Pseudomonadota</taxon>
        <taxon>Gammaproteobacteria</taxon>
        <taxon>Oceanospirillales</taxon>
        <taxon>Halomonadaceae</taxon>
        <taxon>Vreelandella</taxon>
    </lineage>
</organism>
<protein>
    <submittedName>
        <fullName evidence="1">Uncharacterized protein</fullName>
    </submittedName>
</protein>
<dbReference type="Proteomes" id="UP000199493">
    <property type="component" value="Unassembled WGS sequence"/>
</dbReference>
<dbReference type="AlphaFoldDB" id="A0A1H8Q1B1"/>
<sequence length="31" mass="3637">MSRRDITLTSKMIKPDNFVIAINHLTEPFTF</sequence>
<dbReference type="EMBL" id="FODB01000106">
    <property type="protein sequence ID" value="SEO47771.1"/>
    <property type="molecule type" value="Genomic_DNA"/>
</dbReference>
<reference evidence="1 2" key="1">
    <citation type="submission" date="2016-10" db="EMBL/GenBank/DDBJ databases">
        <authorList>
            <person name="de Groot N.N."/>
        </authorList>
    </citation>
    <scope>NUCLEOTIDE SEQUENCE [LARGE SCALE GENOMIC DNA]</scope>
    <source>
        <strain evidence="1 2">558</strain>
    </source>
</reference>
<evidence type="ECO:0000313" key="2">
    <source>
        <dbReference type="Proteomes" id="UP000199493"/>
    </source>
</evidence>